<evidence type="ECO:0000313" key="3">
    <source>
        <dbReference type="Proteomes" id="UP001387215"/>
    </source>
</evidence>
<keyword evidence="3" id="KW-1185">Reference proteome</keyword>
<gene>
    <name evidence="2" type="ORF">ABU614_06695</name>
    <name evidence="1" type="ORF">V2J18_22830</name>
</gene>
<accession>A0AAU8MXV9</accession>
<dbReference type="EMBL" id="CP159925">
    <property type="protein sequence ID" value="XCO76469.1"/>
    <property type="molecule type" value="Genomic_DNA"/>
</dbReference>
<evidence type="ECO:0000313" key="2">
    <source>
        <dbReference type="EMBL" id="XCO76469.1"/>
    </source>
</evidence>
<dbReference type="EMBL" id="JBANDL010000002">
    <property type="protein sequence ID" value="MEI2457498.1"/>
    <property type="molecule type" value="Genomic_DNA"/>
</dbReference>
<organism evidence="2">
    <name type="scientific">Lysobacter firmicutimachus</name>
    <dbReference type="NCBI Taxonomy" id="1792846"/>
    <lineage>
        <taxon>Bacteria</taxon>
        <taxon>Pseudomonadati</taxon>
        <taxon>Pseudomonadota</taxon>
        <taxon>Gammaproteobacteria</taxon>
        <taxon>Lysobacterales</taxon>
        <taxon>Lysobacteraceae</taxon>
        <taxon>Lysobacter</taxon>
    </lineage>
</organism>
<name>A0AAU8MXV9_9GAMM</name>
<protein>
    <recommendedName>
        <fullName evidence="4">F5/8 type C domain-containing protein</fullName>
    </recommendedName>
</protein>
<dbReference type="InterPro" id="IPR008979">
    <property type="entry name" value="Galactose-bd-like_sf"/>
</dbReference>
<dbReference type="RefSeq" id="WP_336133021.1">
    <property type="nucleotide sequence ID" value="NZ_CP159925.1"/>
</dbReference>
<proteinExistence type="predicted"/>
<dbReference type="Gene3D" id="2.60.120.260">
    <property type="entry name" value="Galactose-binding domain-like"/>
    <property type="match status" value="1"/>
</dbReference>
<evidence type="ECO:0008006" key="4">
    <source>
        <dbReference type="Google" id="ProtNLM"/>
    </source>
</evidence>
<reference evidence="2" key="2">
    <citation type="submission" date="2024-06" db="EMBL/GenBank/DDBJ databases">
        <authorList>
            <person name="Li S."/>
        </authorList>
    </citation>
    <scope>NUCLEOTIDE SEQUENCE</scope>
    <source>
        <strain evidence="2">SR10</strain>
    </source>
</reference>
<reference evidence="1 3" key="1">
    <citation type="submission" date="2024-02" db="EMBL/GenBank/DDBJ databases">
        <title>Lysobacter Genome Sequencing and Mining.</title>
        <authorList>
            <person name="Bierman J."/>
            <person name="Walker M.C."/>
        </authorList>
    </citation>
    <scope>NUCLEOTIDE SEQUENCE [LARGE SCALE GENOMIC DNA]</scope>
    <source>
        <strain evidence="1 3">PB6250</strain>
    </source>
</reference>
<dbReference type="SUPFAM" id="SSF49785">
    <property type="entry name" value="Galactose-binding domain-like"/>
    <property type="match status" value="1"/>
</dbReference>
<dbReference type="Proteomes" id="UP001387215">
    <property type="component" value="Unassembled WGS sequence"/>
</dbReference>
<sequence>MPVAFSISIAMTFLVGTANSYYDFLNQLEFALCLEGHAWGLQYVGNGNGALTGPDGAIGGYRGGSASVAEGIKLTAVGPDRFEVVGSVAGDLGVVQVGQPFETDRIQFRINAGTTPFVQGDRFTLNTSPPWRLLRRFGCRNPGGRTSNLSSPDAVFDNRTDTWSSRAVAQLPGHATIEMIGPATVKAVTLGVGDTGARGPAAFELQRSDDGVAWSRVQAWAGQTWPTARLRRTYTVTATGAVTRFWRVLVTASAGGDPLELADVSFHTDINADFELEDRAQWIVRAPGLDGQKAIYIGAELYEDPARAAYNLNWYGFRAYNPLRGVRTQTNHSGLRCLPLRNGPFAYWLAINGQRVVIVARVGTVYLSAYLGFAHAYEPPSIHEYPLVVGACGSLETLTPDATDSNFRCFFDPGRYALAANYPDNVWRPHSNRFAVGNAEYGDQETPGKVYPSAMSVEGHRSYLRGNLDDSSPVLPLVLGNTAPRHTFGEFDGCGWTTGFGTASESRVDHDGVSWLAFQNAFRTSPDNYFALKLD</sequence>
<evidence type="ECO:0000313" key="1">
    <source>
        <dbReference type="EMBL" id="MEI2457498.1"/>
    </source>
</evidence>
<dbReference type="AlphaFoldDB" id="A0AAU8MXV9"/>